<dbReference type="EMBL" id="LHYE01000001">
    <property type="protein sequence ID" value="KXB07761.1"/>
    <property type="molecule type" value="Genomic_DNA"/>
</dbReference>
<organism evidence="1 2">
    <name type="scientific">candidate division MSBL1 archaeon SCGC-AAA382A20</name>
    <dbReference type="NCBI Taxonomy" id="1698280"/>
    <lineage>
        <taxon>Archaea</taxon>
        <taxon>Methanobacteriati</taxon>
        <taxon>Methanobacteriota</taxon>
        <taxon>candidate division MSBL1</taxon>
    </lineage>
</organism>
<name>A0A133VMX7_9EURY</name>
<proteinExistence type="predicted"/>
<protein>
    <submittedName>
        <fullName evidence="1">Uncharacterized protein</fullName>
    </submittedName>
</protein>
<evidence type="ECO:0000313" key="2">
    <source>
        <dbReference type="Proteomes" id="UP000070263"/>
    </source>
</evidence>
<accession>A0A133VMX7</accession>
<dbReference type="AlphaFoldDB" id="A0A133VMX7"/>
<gene>
    <name evidence="1" type="ORF">AKJ51_00165</name>
</gene>
<comment type="caution">
    <text evidence="1">The sequence shown here is derived from an EMBL/GenBank/DDBJ whole genome shotgun (WGS) entry which is preliminary data.</text>
</comment>
<evidence type="ECO:0000313" key="1">
    <source>
        <dbReference type="EMBL" id="KXB07761.1"/>
    </source>
</evidence>
<reference evidence="1 2" key="1">
    <citation type="journal article" date="2016" name="Sci. Rep.">
        <title>Metabolic traits of an uncultured archaeal lineage -MSBL1- from brine pools of the Red Sea.</title>
        <authorList>
            <person name="Mwirichia R."/>
            <person name="Alam I."/>
            <person name="Rashid M."/>
            <person name="Vinu M."/>
            <person name="Ba-Alawi W."/>
            <person name="Anthony Kamau A."/>
            <person name="Kamanda Ngugi D."/>
            <person name="Goker M."/>
            <person name="Klenk H.P."/>
            <person name="Bajic V."/>
            <person name="Stingl U."/>
        </authorList>
    </citation>
    <scope>NUCLEOTIDE SEQUENCE [LARGE SCALE GENOMIC DNA]</scope>
    <source>
        <strain evidence="1">SCGC-AAA382A20</strain>
    </source>
</reference>
<dbReference type="Proteomes" id="UP000070263">
    <property type="component" value="Unassembled WGS sequence"/>
</dbReference>
<keyword evidence="2" id="KW-1185">Reference proteome</keyword>
<sequence length="355" mass="40846">MSDIISALGRRILFSLAEEGKGQVGEIAERIDADDSSIYNKYMPGHLTELELVQWKKKRKKKTGPKPKIYSLSIKGLVALFNFMDDFWKRRNKDRDSAEVQLLEDVSKTHEFLLPKIFGKWDSFEKRGVKDAAIESFKLIMGETEAISHIELLEEEIYLHIDDNEYLRSFTVSFFSLPLSGRVPCDKIDAWIDILASDDEVVNMISKFYRKQEDRILNLIDARETMLERIKDKIPEPENFHLPFLFHEILEVLKDPSYLGEEIEITSAETEEIEITPVETDKLEIKPAESEEEQEHLKNKLLLALDKLEGEEGAEISDLAAEIGESISKTEDILSLLFEEDKAYEPTAGKFKRLG</sequence>